<dbReference type="Proteomes" id="UP000009096">
    <property type="component" value="Chromosome 1"/>
</dbReference>
<accession>W7MIL0</accession>
<gene>
    <name evidence="2" type="ORF">FVEG_09900</name>
</gene>
<dbReference type="eggNOG" id="ENOG502SHRF">
    <property type="taxonomic scope" value="Eukaryota"/>
</dbReference>
<dbReference type="EMBL" id="CM000578">
    <property type="protein sequence ID" value="EWG50766.1"/>
    <property type="molecule type" value="Genomic_DNA"/>
</dbReference>
<dbReference type="OrthoDB" id="5419927at2759"/>
<proteinExistence type="predicted"/>
<dbReference type="PANTHER" id="PTHR40619">
    <property type="entry name" value="FUNGAL STAND N-TERMINAL GOODBYE DOMAIN-CONTAINING PROTEIN"/>
    <property type="match status" value="1"/>
</dbReference>
<dbReference type="PANTHER" id="PTHR40619:SF3">
    <property type="entry name" value="FUNGAL STAND N-TERMINAL GOODBYE DOMAIN-CONTAINING PROTEIN"/>
    <property type="match status" value="1"/>
</dbReference>
<evidence type="ECO:0000313" key="3">
    <source>
        <dbReference type="Proteomes" id="UP000009096"/>
    </source>
</evidence>
<dbReference type="InterPro" id="IPR056125">
    <property type="entry name" value="DUF7708"/>
</dbReference>
<dbReference type="AlphaFoldDB" id="W7MIL0"/>
<sequence>MQDLQRELFLSARDRHPPNETARYIENNIALPGQPLPVFSERANGFVSLDEARQEQEESATKWKGIQEEIESLFAAMEQVQKKLDQDKTGQKYNTKVDLRQCNWKVVMGEVEKTAQLWKSRPNKQSKIMVFVDKVGRHSEALERWLGLLPAGDYGSSICGAFKIIIGAAGRYTKVEESVYEAISEIPMIMEHAKRYVDMYRQLRDQFLEQRTIELFRAILTLLHQVMQFFLDGKPKKFIGSLMQQGSYKEQLFQSVEAIKACAQAVNDEASQCQARMVMKVYEKTEQTQMVFHRLMQFLLTNPRFQGADSGNSAPDSDPSGLKVSSYDLLNADRISWQDQEISRSTTPTILQSPSQQSILSKADMEHTKQQLLQCLNYNPEALTRDIASILSFNYQVSENERARVAAMLRHDRFQTFMTETQTSTRLLVNGRGDLSAKEGVSPFSVVMAELVRISNTGLTESAPVFILKYFCSEHQSSHPNDRFASAGGMMASIIGQLICQMTEKGLAVDLSFISDSKWRKLELLELHTLCTVFKRVVDQIPQGGVVLCIIDEISVYETSRLGEETEMGVKKLVQLAHQGRYPVFKLLVTCYDHALDVGRYFSGNTLDLNEDIETDDIADWIIASQLS</sequence>
<keyword evidence="3" id="KW-1185">Reference proteome</keyword>
<evidence type="ECO:0000259" key="1">
    <source>
        <dbReference type="Pfam" id="PF24809"/>
    </source>
</evidence>
<dbReference type="KEGG" id="fvr:FVEG_09900"/>
<dbReference type="VEuPathDB" id="FungiDB:FVEG_09900"/>
<feature type="domain" description="DUF7708" evidence="1">
    <location>
        <begin position="153"/>
        <end position="273"/>
    </location>
</feature>
<dbReference type="Pfam" id="PF24809">
    <property type="entry name" value="DUF7708"/>
    <property type="match status" value="1"/>
</dbReference>
<reference evidence="2 3" key="1">
    <citation type="journal article" date="2010" name="Nature">
        <title>Comparative genomics reveals mobile pathogenicity chromosomes in Fusarium.</title>
        <authorList>
            <person name="Ma L.J."/>
            <person name="van der Does H.C."/>
            <person name="Borkovich K.A."/>
            <person name="Coleman J.J."/>
            <person name="Daboussi M.J."/>
            <person name="Di Pietro A."/>
            <person name="Dufresne M."/>
            <person name="Freitag M."/>
            <person name="Grabherr M."/>
            <person name="Henrissat B."/>
            <person name="Houterman P.M."/>
            <person name="Kang S."/>
            <person name="Shim W.B."/>
            <person name="Woloshuk C."/>
            <person name="Xie X."/>
            <person name="Xu J.R."/>
            <person name="Antoniw J."/>
            <person name="Baker S.E."/>
            <person name="Bluhm B.H."/>
            <person name="Breakspear A."/>
            <person name="Brown D.W."/>
            <person name="Butchko R.A."/>
            <person name="Chapman S."/>
            <person name="Coulson R."/>
            <person name="Coutinho P.M."/>
            <person name="Danchin E.G."/>
            <person name="Diener A."/>
            <person name="Gale L.R."/>
            <person name="Gardiner D.M."/>
            <person name="Goff S."/>
            <person name="Hammond-Kosack K.E."/>
            <person name="Hilburn K."/>
            <person name="Hua-Van A."/>
            <person name="Jonkers W."/>
            <person name="Kazan K."/>
            <person name="Kodira C.D."/>
            <person name="Koehrsen M."/>
            <person name="Kumar L."/>
            <person name="Lee Y.H."/>
            <person name="Li L."/>
            <person name="Manners J.M."/>
            <person name="Miranda-Saavedra D."/>
            <person name="Mukherjee M."/>
            <person name="Park G."/>
            <person name="Park J."/>
            <person name="Park S.Y."/>
            <person name="Proctor R.H."/>
            <person name="Regev A."/>
            <person name="Ruiz-Roldan M.C."/>
            <person name="Sain D."/>
            <person name="Sakthikumar S."/>
            <person name="Sykes S."/>
            <person name="Schwartz D.C."/>
            <person name="Turgeon B.G."/>
            <person name="Wapinski I."/>
            <person name="Yoder O."/>
            <person name="Young S."/>
            <person name="Zeng Q."/>
            <person name="Zhou S."/>
            <person name="Galagan J."/>
            <person name="Cuomo C.A."/>
            <person name="Kistler H.C."/>
            <person name="Rep M."/>
        </authorList>
    </citation>
    <scope>NUCLEOTIDE SEQUENCE [LARGE SCALE GENOMIC DNA]</scope>
    <source>
        <strain evidence="3">M3125 / FGSC 7600</strain>
    </source>
</reference>
<dbReference type="RefSeq" id="XP_018756957.1">
    <property type="nucleotide sequence ID" value="XM_018898977.1"/>
</dbReference>
<organism evidence="2 3">
    <name type="scientific">Gibberella moniliformis (strain M3125 / FGSC 7600)</name>
    <name type="common">Maize ear and stalk rot fungus</name>
    <name type="synonym">Fusarium verticillioides</name>
    <dbReference type="NCBI Taxonomy" id="334819"/>
    <lineage>
        <taxon>Eukaryota</taxon>
        <taxon>Fungi</taxon>
        <taxon>Dikarya</taxon>
        <taxon>Ascomycota</taxon>
        <taxon>Pezizomycotina</taxon>
        <taxon>Sordariomycetes</taxon>
        <taxon>Hypocreomycetidae</taxon>
        <taxon>Hypocreales</taxon>
        <taxon>Nectriaceae</taxon>
        <taxon>Fusarium</taxon>
        <taxon>Fusarium fujikuroi species complex</taxon>
    </lineage>
</organism>
<dbReference type="EMBL" id="DS022254">
    <property type="protein sequence ID" value="EWG50766.1"/>
    <property type="molecule type" value="Genomic_DNA"/>
</dbReference>
<name>W7MIL0_GIBM7</name>
<dbReference type="GeneID" id="30067531"/>
<protein>
    <recommendedName>
        <fullName evidence="1">DUF7708 domain-containing protein</fullName>
    </recommendedName>
</protein>
<evidence type="ECO:0000313" key="2">
    <source>
        <dbReference type="EMBL" id="EWG50766.1"/>
    </source>
</evidence>